<evidence type="ECO:0000256" key="3">
    <source>
        <dbReference type="ARBA" id="ARBA00004642"/>
    </source>
</evidence>
<dbReference type="PROSITE" id="PS50177">
    <property type="entry name" value="NTF2_DOMAIN"/>
    <property type="match status" value="1"/>
</dbReference>
<dbReference type="GO" id="GO:0005654">
    <property type="term" value="C:nucleoplasm"/>
    <property type="evidence" value="ECO:0007669"/>
    <property type="project" value="UniProtKB-SubCell"/>
</dbReference>
<keyword evidence="11" id="KW-0811">Translocation</keyword>
<evidence type="ECO:0000256" key="8">
    <source>
        <dbReference type="ARBA" id="ARBA00022737"/>
    </source>
</evidence>
<organism evidence="21 22">
    <name type="scientific">Mus caroli</name>
    <name type="common">Ryukyu mouse</name>
    <name type="synonym">Ricefield mouse</name>
    <dbReference type="NCBI Taxonomy" id="10089"/>
    <lineage>
        <taxon>Eukaryota</taxon>
        <taxon>Metazoa</taxon>
        <taxon>Chordata</taxon>
        <taxon>Craniata</taxon>
        <taxon>Vertebrata</taxon>
        <taxon>Euteleostomi</taxon>
        <taxon>Mammalia</taxon>
        <taxon>Eutheria</taxon>
        <taxon>Euarchontoglires</taxon>
        <taxon>Glires</taxon>
        <taxon>Rodentia</taxon>
        <taxon>Myomorpha</taxon>
        <taxon>Muroidea</taxon>
        <taxon>Muridae</taxon>
        <taxon>Murinae</taxon>
        <taxon>Mus</taxon>
        <taxon>Mus</taxon>
    </lineage>
</organism>
<feature type="compositionally biased region" description="Basic and acidic residues" evidence="18">
    <location>
        <begin position="72"/>
        <end position="84"/>
    </location>
</feature>
<evidence type="ECO:0000313" key="21">
    <source>
        <dbReference type="Proteomes" id="UP000515126"/>
    </source>
</evidence>
<evidence type="ECO:0000313" key="23">
    <source>
        <dbReference type="RefSeq" id="XP_021009064.1"/>
    </source>
</evidence>
<evidence type="ECO:0000256" key="11">
    <source>
        <dbReference type="ARBA" id="ARBA00023010"/>
    </source>
</evidence>
<dbReference type="Pfam" id="PF03943">
    <property type="entry name" value="TAP_C"/>
    <property type="match status" value="1"/>
</dbReference>
<dbReference type="GO" id="GO:0016973">
    <property type="term" value="P:poly(A)+ mRNA export from nucleus"/>
    <property type="evidence" value="ECO:0007669"/>
    <property type="project" value="TreeGrafter"/>
</dbReference>
<dbReference type="InterPro" id="IPR018222">
    <property type="entry name" value="Nuclear_transport_factor_2_euk"/>
</dbReference>
<dbReference type="FunFam" id="1.10.8.10:FF:000018">
    <property type="entry name" value="Nuclear RNA export factor 1"/>
    <property type="match status" value="1"/>
</dbReference>
<dbReference type="InterPro" id="IPR012677">
    <property type="entry name" value="Nucleotide-bd_a/b_plait_sf"/>
</dbReference>
<feature type="region of interest" description="Disordered" evidence="18">
    <location>
        <begin position="62"/>
        <end position="84"/>
    </location>
</feature>
<evidence type="ECO:0000256" key="7">
    <source>
        <dbReference type="ARBA" id="ARBA00022614"/>
    </source>
</evidence>
<keyword evidence="14" id="KW-0539">Nucleus</keyword>
<dbReference type="SUPFAM" id="SSF46934">
    <property type="entry name" value="UBA-like"/>
    <property type="match status" value="1"/>
</dbReference>
<comment type="similarity">
    <text evidence="4">Belongs to the NXF family.</text>
</comment>
<dbReference type="Pfam" id="PF22602">
    <property type="entry name" value="NXF_NTF2"/>
    <property type="match status" value="1"/>
</dbReference>
<dbReference type="PANTHER" id="PTHR10662">
    <property type="entry name" value="NUCLEAR RNA EXPORT FACTOR"/>
    <property type="match status" value="1"/>
</dbReference>
<evidence type="ECO:0000256" key="10">
    <source>
        <dbReference type="ARBA" id="ARBA00022927"/>
    </source>
</evidence>
<dbReference type="InterPro" id="IPR005637">
    <property type="entry name" value="TAP_C_dom"/>
</dbReference>
<dbReference type="GO" id="GO:0003723">
    <property type="term" value="F:RNA binding"/>
    <property type="evidence" value="ECO:0007669"/>
    <property type="project" value="InterPro"/>
</dbReference>
<dbReference type="FunFam" id="3.10.450.50:FF:000004">
    <property type="entry name" value="Nuclear RNA export factor 1"/>
    <property type="match status" value="1"/>
</dbReference>
<evidence type="ECO:0000256" key="2">
    <source>
        <dbReference type="ARBA" id="ARBA00004567"/>
    </source>
</evidence>
<dbReference type="SUPFAM" id="SSF54928">
    <property type="entry name" value="RNA-binding domain, RBD"/>
    <property type="match status" value="1"/>
</dbReference>
<dbReference type="Gene3D" id="3.10.450.50">
    <property type="match status" value="1"/>
</dbReference>
<keyword evidence="9" id="KW-0509">mRNA transport</keyword>
<dbReference type="InterPro" id="IPR015245">
    <property type="entry name" value="Tap_RNA-bd"/>
</dbReference>
<gene>
    <name evidence="22 23" type="primary">Nxf3</name>
</gene>
<comment type="subcellular location">
    <subcellularLocation>
        <location evidence="1">Cytoplasm</location>
        <location evidence="1">Stress granule</location>
    </subcellularLocation>
    <subcellularLocation>
        <location evidence="2">Nucleus</location>
        <location evidence="2">Nuclear pore complex</location>
    </subcellularLocation>
    <subcellularLocation>
        <location evidence="3">Nucleus</location>
        <location evidence="3">Nucleoplasm</location>
    </subcellularLocation>
</comment>
<dbReference type="RefSeq" id="XP_021009064.1">
    <property type="nucleotide sequence ID" value="XM_021153405.1"/>
</dbReference>
<dbReference type="InterPro" id="IPR035979">
    <property type="entry name" value="RBD_domain_sf"/>
</dbReference>
<reference evidence="22 23" key="1">
    <citation type="submission" date="2025-04" db="UniProtKB">
        <authorList>
            <consortium name="RefSeq"/>
        </authorList>
    </citation>
    <scope>IDENTIFICATION</scope>
</reference>
<dbReference type="InterPro" id="IPR009060">
    <property type="entry name" value="UBA-like_sf"/>
</dbReference>
<dbReference type="GO" id="GO:0005643">
    <property type="term" value="C:nuclear pore"/>
    <property type="evidence" value="ECO:0007669"/>
    <property type="project" value="UniProtKB-SubCell"/>
</dbReference>
<evidence type="ECO:0000313" key="22">
    <source>
        <dbReference type="RefSeq" id="XP_021009063.1"/>
    </source>
</evidence>
<dbReference type="Pfam" id="PF09162">
    <property type="entry name" value="Tap-RNA_bind"/>
    <property type="match status" value="1"/>
</dbReference>
<sequence>MRCRRIFRQKFLNSTAHVSDTVHASFNQQPAMSNSPMHPRRYTPYGIPSRYQRVNVHKWNQTDVNMEGGPKPPERKMQRDKQDDTSENWFKVTIPFGIKYDKKWLLNLIQSQCSIPFTPVQFHYEKMQAHFFVDNPNIAFMLKAISDKILDETDNKISIFISPCDEPHSVTELKLEKMDHTMLTTNQQCATSQRVLNQQRLPFDQDLMTRPTDLALLPRRYMAPSLSIHKEDMTQVNSEGEMAKVQAPDPEKICAAQSSLSATMPDKSSNINSILELFPKLLSLDGQESCKPTLCGPEDHKTLPTCKGNFFGSESVKTMVLQFLKQYFFIYDNGDRQGLLNAYHAEACFTLTIPFSSIDLSMNSLCEYFKFSRNMKILKDPYMRRQLLKHKKCDIIHFLRTLPKTQHDLTSFVVDICLQTEKMLCFSVSGLFREVDSSAQGCMHAFTRIFVATHDNSSELCIINDKLSVTNAHEVPSASTPVATSSTSYLPSSSQDQQEMVPTFCAQSGVNVDRSQKCLHDDQWNYNRAIQSLALLKVEDTVSEDKFTQTDPRS</sequence>
<evidence type="ECO:0000256" key="17">
    <source>
        <dbReference type="ARBA" id="ARBA00082469"/>
    </source>
</evidence>
<keyword evidence="12" id="KW-0944">Nitration</keyword>
<dbReference type="InterPro" id="IPR057125">
    <property type="entry name" value="NXF1/2/3/5-like_LRR"/>
</dbReference>
<evidence type="ECO:0000256" key="5">
    <source>
        <dbReference type="ARBA" id="ARBA00022448"/>
    </source>
</evidence>
<evidence type="ECO:0000256" key="14">
    <source>
        <dbReference type="ARBA" id="ARBA00023242"/>
    </source>
</evidence>
<evidence type="ECO:0000256" key="13">
    <source>
        <dbReference type="ARBA" id="ARBA00023132"/>
    </source>
</evidence>
<dbReference type="GO" id="GO:0010494">
    <property type="term" value="C:cytoplasmic stress granule"/>
    <property type="evidence" value="ECO:0007669"/>
    <property type="project" value="UniProtKB-SubCell"/>
</dbReference>
<evidence type="ECO:0000256" key="1">
    <source>
        <dbReference type="ARBA" id="ARBA00004210"/>
    </source>
</evidence>
<dbReference type="RefSeq" id="XP_021009063.1">
    <property type="nucleotide sequence ID" value="XM_021153404.1"/>
</dbReference>
<dbReference type="InterPro" id="IPR032710">
    <property type="entry name" value="NTF2-like_dom_sf"/>
</dbReference>
<evidence type="ECO:0000256" key="4">
    <source>
        <dbReference type="ARBA" id="ARBA00009285"/>
    </source>
</evidence>
<dbReference type="Gene3D" id="1.10.8.10">
    <property type="entry name" value="DNA helicase RuvA subunit, C-terminal domain"/>
    <property type="match status" value="1"/>
</dbReference>
<dbReference type="AlphaFoldDB" id="A0A6P5P539"/>
<dbReference type="CTD" id="56000"/>
<evidence type="ECO:0000256" key="12">
    <source>
        <dbReference type="ARBA" id="ARBA00023074"/>
    </source>
</evidence>
<dbReference type="Proteomes" id="UP000515126">
    <property type="component" value="Chromosome X"/>
</dbReference>
<feature type="domain" description="NTF2" evidence="19">
    <location>
        <begin position="319"/>
        <end position="469"/>
    </location>
</feature>
<dbReference type="PANTHER" id="PTHR10662:SF12">
    <property type="entry name" value="NUCLEAR RNA EXPORT FACTOR 3"/>
    <property type="match status" value="1"/>
</dbReference>
<protein>
    <recommendedName>
        <fullName evidence="17">Tip-associated protein</fullName>
    </recommendedName>
    <alternativeName>
        <fullName evidence="15">Tip-associating protein</fullName>
    </alternativeName>
    <alternativeName>
        <fullName evidence="16">mRNA export factor TAP</fullName>
    </alternativeName>
</protein>
<dbReference type="GO" id="GO:0015031">
    <property type="term" value="P:protein transport"/>
    <property type="evidence" value="ECO:0007669"/>
    <property type="project" value="UniProtKB-KW"/>
</dbReference>
<keyword evidence="13" id="KW-0906">Nuclear pore complex</keyword>
<keyword evidence="5" id="KW-0813">Transport</keyword>
<dbReference type="GeneID" id="110286803"/>
<keyword evidence="6" id="KW-0963">Cytoplasm</keyword>
<keyword evidence="21" id="KW-1185">Reference proteome</keyword>
<name>A0A6P5P539_MUSCR</name>
<evidence type="ECO:0000256" key="18">
    <source>
        <dbReference type="SAM" id="MobiDB-lite"/>
    </source>
</evidence>
<dbReference type="Gene3D" id="3.30.70.330">
    <property type="match status" value="1"/>
</dbReference>
<keyword evidence="7" id="KW-0433">Leucine-rich repeat</keyword>
<dbReference type="PROSITE" id="PS51281">
    <property type="entry name" value="TAP_C"/>
    <property type="match status" value="1"/>
</dbReference>
<evidence type="ECO:0000256" key="15">
    <source>
        <dbReference type="ARBA" id="ARBA00077623"/>
    </source>
</evidence>
<feature type="domain" description="TAP-C" evidence="20">
    <location>
        <begin position="495"/>
        <end position="550"/>
    </location>
</feature>
<evidence type="ECO:0000259" key="19">
    <source>
        <dbReference type="PROSITE" id="PS50177"/>
    </source>
</evidence>
<evidence type="ECO:0000256" key="16">
    <source>
        <dbReference type="ARBA" id="ARBA00080675"/>
    </source>
</evidence>
<dbReference type="KEGG" id="mcal:110286803"/>
<dbReference type="InterPro" id="IPR002075">
    <property type="entry name" value="NTF2_dom"/>
</dbReference>
<keyword evidence="8" id="KW-0677">Repeat</keyword>
<accession>A0A6P5P539</accession>
<dbReference type="Pfam" id="PF24048">
    <property type="entry name" value="LRR_NXF1-5"/>
    <property type="match status" value="1"/>
</dbReference>
<evidence type="ECO:0000256" key="6">
    <source>
        <dbReference type="ARBA" id="ARBA00022490"/>
    </source>
</evidence>
<keyword evidence="10" id="KW-0653">Protein transport</keyword>
<dbReference type="CDD" id="cd14342">
    <property type="entry name" value="UBA_TAP-C"/>
    <property type="match status" value="1"/>
</dbReference>
<evidence type="ECO:0000256" key="9">
    <source>
        <dbReference type="ARBA" id="ARBA00022816"/>
    </source>
</evidence>
<dbReference type="FunFam" id="3.30.70.330:FF:000165">
    <property type="entry name" value="nuclear RNA export factor 1"/>
    <property type="match status" value="1"/>
</dbReference>
<dbReference type="SMART" id="SM00804">
    <property type="entry name" value="TAP_C"/>
    <property type="match status" value="1"/>
</dbReference>
<proteinExistence type="inferred from homology"/>
<dbReference type="InterPro" id="IPR030217">
    <property type="entry name" value="NXF_fam"/>
</dbReference>
<evidence type="ECO:0000259" key="20">
    <source>
        <dbReference type="PROSITE" id="PS51281"/>
    </source>
</evidence>
<dbReference type="SUPFAM" id="SSF54427">
    <property type="entry name" value="NTF2-like"/>
    <property type="match status" value="1"/>
</dbReference>